<name>A0ABT9V198_9BACL</name>
<evidence type="ECO:0000313" key="2">
    <source>
        <dbReference type="Proteomes" id="UP001231362"/>
    </source>
</evidence>
<accession>A0ABT9V198</accession>
<keyword evidence="2" id="KW-1185">Reference proteome</keyword>
<proteinExistence type="predicted"/>
<protein>
    <recommendedName>
        <fullName evidence="3">Transposase</fullName>
    </recommendedName>
</protein>
<gene>
    <name evidence="1" type="ORF">J2S07_000954</name>
</gene>
<dbReference type="Proteomes" id="UP001231362">
    <property type="component" value="Unassembled WGS sequence"/>
</dbReference>
<dbReference type="RefSeq" id="WP_307149248.1">
    <property type="nucleotide sequence ID" value="NZ_JAUSTU010000003.1"/>
</dbReference>
<dbReference type="EMBL" id="JAUSTU010000003">
    <property type="protein sequence ID" value="MDQ0154650.1"/>
    <property type="molecule type" value="Genomic_DNA"/>
</dbReference>
<sequence length="52" mass="6152">MLSNLESERRWGREEEKNDIAIEILKEGIPINMIEKVTKLSLSEIERLKKQL</sequence>
<comment type="caution">
    <text evidence="1">The sequence shown here is derived from an EMBL/GenBank/DDBJ whole genome shotgun (WGS) entry which is preliminary data.</text>
</comment>
<reference evidence="1 2" key="1">
    <citation type="submission" date="2023-07" db="EMBL/GenBank/DDBJ databases">
        <title>Genomic Encyclopedia of Type Strains, Phase IV (KMG-IV): sequencing the most valuable type-strain genomes for metagenomic binning, comparative biology and taxonomic classification.</title>
        <authorList>
            <person name="Goeker M."/>
        </authorList>
    </citation>
    <scope>NUCLEOTIDE SEQUENCE [LARGE SCALE GENOMIC DNA]</scope>
    <source>
        <strain evidence="1 2">DSM 23948</strain>
    </source>
</reference>
<organism evidence="1 2">
    <name type="scientific">Anoxybacillus andreesenii</name>
    <dbReference type="NCBI Taxonomy" id="1325932"/>
    <lineage>
        <taxon>Bacteria</taxon>
        <taxon>Bacillati</taxon>
        <taxon>Bacillota</taxon>
        <taxon>Bacilli</taxon>
        <taxon>Bacillales</taxon>
        <taxon>Anoxybacillaceae</taxon>
        <taxon>Anoxybacillus</taxon>
    </lineage>
</organism>
<evidence type="ECO:0000313" key="1">
    <source>
        <dbReference type="EMBL" id="MDQ0154650.1"/>
    </source>
</evidence>
<evidence type="ECO:0008006" key="3">
    <source>
        <dbReference type="Google" id="ProtNLM"/>
    </source>
</evidence>